<dbReference type="Gene3D" id="1.10.260.40">
    <property type="entry name" value="lambda repressor-like DNA-binding domains"/>
    <property type="match status" value="1"/>
</dbReference>
<name>A0ABP7FI59_9ACTN</name>
<dbReference type="Pfam" id="PF19054">
    <property type="entry name" value="DUF5753"/>
    <property type="match status" value="1"/>
</dbReference>
<dbReference type="InterPro" id="IPR001387">
    <property type="entry name" value="Cro/C1-type_HTH"/>
</dbReference>
<sequence>MESQSPNIRRRRLGRVLRGLREDAGMTLEDAAKAAKVPRATLGRIETADARRLRRSDLDSLADLYKVDSQTREAMHQLAQQSKERGWWSNYRDVFGGQALPDWEAEASMIRTFEGLTVPGLFQTPEYAAAVFRAGRAVEEEGVQRQVEARMRRREIFNRIKPPHMTAVIDEGALRRLIGGAEVMREQLAHLMNLALRHHIDIQVLPYAAGAHLALAGPFRILDFPDPKDQPIVHVETAADSLFLERPEEIDRYSVAFGNVQSVALSTALSAEFIENIERSLGSTE</sequence>
<dbReference type="Pfam" id="PF13560">
    <property type="entry name" value="HTH_31"/>
    <property type="match status" value="1"/>
</dbReference>
<dbReference type="CDD" id="cd00093">
    <property type="entry name" value="HTH_XRE"/>
    <property type="match status" value="1"/>
</dbReference>
<reference evidence="3" key="1">
    <citation type="journal article" date="2019" name="Int. J. Syst. Evol. Microbiol.">
        <title>The Global Catalogue of Microorganisms (GCM) 10K type strain sequencing project: providing services to taxonomists for standard genome sequencing and annotation.</title>
        <authorList>
            <consortium name="The Broad Institute Genomics Platform"/>
            <consortium name="The Broad Institute Genome Sequencing Center for Infectious Disease"/>
            <person name="Wu L."/>
            <person name="Ma J."/>
        </authorList>
    </citation>
    <scope>NUCLEOTIDE SEQUENCE [LARGE SCALE GENOMIC DNA]</scope>
    <source>
        <strain evidence="3">JCM 17137</strain>
    </source>
</reference>
<dbReference type="RefSeq" id="WP_344969728.1">
    <property type="nucleotide sequence ID" value="NZ_BAABDD010000007.1"/>
</dbReference>
<dbReference type="InterPro" id="IPR043917">
    <property type="entry name" value="DUF5753"/>
</dbReference>
<dbReference type="EMBL" id="BAABDD010000007">
    <property type="protein sequence ID" value="GAA3739277.1"/>
    <property type="molecule type" value="Genomic_DNA"/>
</dbReference>
<dbReference type="InterPro" id="IPR010982">
    <property type="entry name" value="Lambda_DNA-bd_dom_sf"/>
</dbReference>
<proteinExistence type="predicted"/>
<protein>
    <submittedName>
        <fullName evidence="2">Helix-turn-helix transcriptional regulator</fullName>
    </submittedName>
</protein>
<evidence type="ECO:0000313" key="2">
    <source>
        <dbReference type="EMBL" id="GAA3739277.1"/>
    </source>
</evidence>
<evidence type="ECO:0000313" key="3">
    <source>
        <dbReference type="Proteomes" id="UP001500908"/>
    </source>
</evidence>
<dbReference type="SUPFAM" id="SSF47413">
    <property type="entry name" value="lambda repressor-like DNA-binding domains"/>
    <property type="match status" value="1"/>
</dbReference>
<evidence type="ECO:0000259" key="1">
    <source>
        <dbReference type="PROSITE" id="PS50943"/>
    </source>
</evidence>
<feature type="domain" description="HTH cro/C1-type" evidence="1">
    <location>
        <begin position="17"/>
        <end position="72"/>
    </location>
</feature>
<accession>A0ABP7FI59</accession>
<gene>
    <name evidence="2" type="ORF">GCM10022402_18820</name>
</gene>
<keyword evidence="3" id="KW-1185">Reference proteome</keyword>
<dbReference type="SMART" id="SM00530">
    <property type="entry name" value="HTH_XRE"/>
    <property type="match status" value="1"/>
</dbReference>
<comment type="caution">
    <text evidence="2">The sequence shown here is derived from an EMBL/GenBank/DDBJ whole genome shotgun (WGS) entry which is preliminary data.</text>
</comment>
<dbReference type="Proteomes" id="UP001500908">
    <property type="component" value="Unassembled WGS sequence"/>
</dbReference>
<organism evidence="2 3">
    <name type="scientific">Salinactinospora qingdaonensis</name>
    <dbReference type="NCBI Taxonomy" id="702744"/>
    <lineage>
        <taxon>Bacteria</taxon>
        <taxon>Bacillati</taxon>
        <taxon>Actinomycetota</taxon>
        <taxon>Actinomycetes</taxon>
        <taxon>Streptosporangiales</taxon>
        <taxon>Nocardiopsidaceae</taxon>
        <taxon>Salinactinospora</taxon>
    </lineage>
</organism>
<dbReference type="PROSITE" id="PS50943">
    <property type="entry name" value="HTH_CROC1"/>
    <property type="match status" value="1"/>
</dbReference>